<comment type="similarity">
    <text evidence="3">Belongs to the serpin family.</text>
</comment>
<organism evidence="6">
    <name type="scientific">Lethocerus distinctifemur</name>
    <dbReference type="NCBI Taxonomy" id="280095"/>
    <lineage>
        <taxon>Eukaryota</taxon>
        <taxon>Metazoa</taxon>
        <taxon>Ecdysozoa</taxon>
        <taxon>Arthropoda</taxon>
        <taxon>Hexapoda</taxon>
        <taxon>Insecta</taxon>
        <taxon>Pterygota</taxon>
        <taxon>Neoptera</taxon>
        <taxon>Paraneoptera</taxon>
        <taxon>Hemiptera</taxon>
        <taxon>Heteroptera</taxon>
        <taxon>Panheteroptera</taxon>
        <taxon>Nepomorpha</taxon>
        <taxon>Belostomatidae</taxon>
        <taxon>Lethocerinae</taxon>
        <taxon>Lethocerus</taxon>
    </lineage>
</organism>
<proteinExistence type="evidence at transcript level"/>
<accession>A0A2K8JLE4</accession>
<dbReference type="Gene3D" id="3.30.497.10">
    <property type="entry name" value="Antithrombin, subunit I, domain 2"/>
    <property type="match status" value="1"/>
</dbReference>
<dbReference type="PANTHER" id="PTHR11461">
    <property type="entry name" value="SERINE PROTEASE INHIBITOR, SERPIN"/>
    <property type="match status" value="1"/>
</dbReference>
<sequence>MERLLFLFLALPALSTQQCLTVDDSRINQDPNARLALYKGQQQFSLNLLREINSKQRTENIFFSPLSVYNAMLLAYFVAANHTEAQIKKALYLPDSQDKLSIMQAYGLEKYYQKMRNYNSSPSYELSSANRLFVSPEQHIRECMEDLFEDELSRTNFAADPEKATQEINKWVEDQTRNQIKDLLKEGLLTKDTQLVMVNAAYFKGVWKSRFPAEATKKEIFYISNSKNAFVTMMRQKSTFNLLVSEKLGAHVLELPYKGDEVSMLIFIAPFASPNGTSNILRRLTPDVFQNITEQGALIARPVDVSIPKFTFEKELRMVETLEHIGIGDLFQQTADLSALTGKPGLKLDEAIHKAKIKVDEEGTTAAAATAVFNFRSSRPLDPARFICNHPFIYMLFDKVSKTILFAGVFNKPEL</sequence>
<dbReference type="AlphaFoldDB" id="A0A2K8JLE4"/>
<keyword evidence="1" id="KW-0646">Protease inhibitor</keyword>
<evidence type="ECO:0000256" key="4">
    <source>
        <dbReference type="SAM" id="SignalP"/>
    </source>
</evidence>
<evidence type="ECO:0000313" key="6">
    <source>
        <dbReference type="EMBL" id="ATU82492.1"/>
    </source>
</evidence>
<dbReference type="InterPro" id="IPR036186">
    <property type="entry name" value="Serpin_sf"/>
</dbReference>
<evidence type="ECO:0000256" key="2">
    <source>
        <dbReference type="ARBA" id="ARBA00022900"/>
    </source>
</evidence>
<dbReference type="SMART" id="SM00093">
    <property type="entry name" value="SERPIN"/>
    <property type="match status" value="1"/>
</dbReference>
<dbReference type="Gene3D" id="2.30.39.10">
    <property type="entry name" value="Alpha-1-antitrypsin, domain 1"/>
    <property type="match status" value="1"/>
</dbReference>
<feature type="signal peptide" evidence="4">
    <location>
        <begin position="1"/>
        <end position="21"/>
    </location>
</feature>
<evidence type="ECO:0000256" key="3">
    <source>
        <dbReference type="RuleBase" id="RU000411"/>
    </source>
</evidence>
<dbReference type="Pfam" id="PF00079">
    <property type="entry name" value="Serpin"/>
    <property type="match status" value="1"/>
</dbReference>
<evidence type="ECO:0000256" key="1">
    <source>
        <dbReference type="ARBA" id="ARBA00022690"/>
    </source>
</evidence>
<dbReference type="EMBL" id="MF683351">
    <property type="protein sequence ID" value="ATU82492.1"/>
    <property type="molecule type" value="mRNA"/>
</dbReference>
<feature type="chain" id="PRO_5014655403" evidence="4">
    <location>
        <begin position="22"/>
        <end position="415"/>
    </location>
</feature>
<dbReference type="InterPro" id="IPR042185">
    <property type="entry name" value="Serpin_sf_2"/>
</dbReference>
<name>A0A2K8JLE4_9HEMI</name>
<dbReference type="GO" id="GO:0004867">
    <property type="term" value="F:serine-type endopeptidase inhibitor activity"/>
    <property type="evidence" value="ECO:0007669"/>
    <property type="project" value="UniProtKB-KW"/>
</dbReference>
<dbReference type="PANTHER" id="PTHR11461:SF278">
    <property type="entry name" value="SERINE PROTEASE INHIBITOR 88EA"/>
    <property type="match status" value="1"/>
</dbReference>
<reference evidence="6" key="1">
    <citation type="journal article" date="2018" name="Cell. Mol. Life Sci.">
        <title>Giant fish-killing water bug reveals ancient and dynamic venom evolution in Heteroptera.</title>
        <authorList>
            <person name="Walker A.A."/>
            <person name="Hernandez-Vargas M.J."/>
            <person name="Corzo G."/>
            <person name="Fry B.G."/>
            <person name="King G.F."/>
        </authorList>
    </citation>
    <scope>NUCLEOTIDE SEQUENCE</scope>
</reference>
<dbReference type="GO" id="GO:0005615">
    <property type="term" value="C:extracellular space"/>
    <property type="evidence" value="ECO:0007669"/>
    <property type="project" value="InterPro"/>
</dbReference>
<dbReference type="InterPro" id="IPR042178">
    <property type="entry name" value="Serpin_sf_1"/>
</dbReference>
<dbReference type="CDD" id="cd19594">
    <property type="entry name" value="serpin_crustaceans_chelicerates_insects"/>
    <property type="match status" value="1"/>
</dbReference>
<keyword evidence="2" id="KW-0722">Serine protease inhibitor</keyword>
<evidence type="ECO:0000259" key="5">
    <source>
        <dbReference type="SMART" id="SM00093"/>
    </source>
</evidence>
<dbReference type="InterPro" id="IPR023796">
    <property type="entry name" value="Serpin_dom"/>
</dbReference>
<dbReference type="InterPro" id="IPR000215">
    <property type="entry name" value="Serpin_fam"/>
</dbReference>
<dbReference type="SUPFAM" id="SSF56574">
    <property type="entry name" value="Serpins"/>
    <property type="match status" value="1"/>
</dbReference>
<dbReference type="PROSITE" id="PS00284">
    <property type="entry name" value="SERPIN"/>
    <property type="match status" value="1"/>
</dbReference>
<feature type="domain" description="Serpin" evidence="5">
    <location>
        <begin position="46"/>
        <end position="413"/>
    </location>
</feature>
<protein>
    <submittedName>
        <fullName evidence="6">Venom serpin 2</fullName>
    </submittedName>
</protein>
<keyword evidence="4" id="KW-0732">Signal</keyword>
<dbReference type="InterPro" id="IPR023795">
    <property type="entry name" value="Serpin_CS"/>
</dbReference>